<reference evidence="1 2" key="1">
    <citation type="submission" date="2024-09" db="EMBL/GenBank/DDBJ databases">
        <title>Chromosome-scale assembly of Riccia sorocarpa.</title>
        <authorList>
            <person name="Paukszto L."/>
        </authorList>
    </citation>
    <scope>NUCLEOTIDE SEQUENCE [LARGE SCALE GENOMIC DNA]</scope>
    <source>
        <strain evidence="1">LP-2024</strain>
        <tissue evidence="1">Aerial parts of the thallus</tissue>
    </source>
</reference>
<proteinExistence type="predicted"/>
<dbReference type="Proteomes" id="UP001633002">
    <property type="component" value="Unassembled WGS sequence"/>
</dbReference>
<evidence type="ECO:0000313" key="1">
    <source>
        <dbReference type="EMBL" id="KAL3694339.1"/>
    </source>
</evidence>
<evidence type="ECO:0000313" key="2">
    <source>
        <dbReference type="Proteomes" id="UP001633002"/>
    </source>
</evidence>
<name>A0ABD3HYD6_9MARC</name>
<dbReference type="AlphaFoldDB" id="A0ABD3HYD6"/>
<comment type="caution">
    <text evidence="1">The sequence shown here is derived from an EMBL/GenBank/DDBJ whole genome shotgun (WGS) entry which is preliminary data.</text>
</comment>
<sequence length="232" mass="25306">MEVASGSIVGSGALFHRDRIVARVSRLKFQLHFLAAMHRINMCSLEEIESVLHAGESKTVHDVRVFVVNWVSRPQHPNKVTYIACSADMGTRRCLTSVEGMSPCNHKGAAVSAALRFDVMLTDGSLRGRLVKATIFEAASALVNNVVARFRNLSLEDQLTALDAIYKLGCECIVSLRVSNRGLVVQSLERVISGPSSSASIARGTPDRRARELARRKIKDLLDAFSSSSLGQ</sequence>
<accession>A0ABD3HYD6</accession>
<keyword evidence="2" id="KW-1185">Reference proteome</keyword>
<gene>
    <name evidence="1" type="ORF">R1sor_007990</name>
</gene>
<protein>
    <submittedName>
        <fullName evidence="1">Uncharacterized protein</fullName>
    </submittedName>
</protein>
<organism evidence="1 2">
    <name type="scientific">Riccia sorocarpa</name>
    <dbReference type="NCBI Taxonomy" id="122646"/>
    <lineage>
        <taxon>Eukaryota</taxon>
        <taxon>Viridiplantae</taxon>
        <taxon>Streptophyta</taxon>
        <taxon>Embryophyta</taxon>
        <taxon>Marchantiophyta</taxon>
        <taxon>Marchantiopsida</taxon>
        <taxon>Marchantiidae</taxon>
        <taxon>Marchantiales</taxon>
        <taxon>Ricciaceae</taxon>
        <taxon>Riccia</taxon>
    </lineage>
</organism>
<dbReference type="EMBL" id="JBJQOH010000003">
    <property type="protein sequence ID" value="KAL3694339.1"/>
    <property type="molecule type" value="Genomic_DNA"/>
</dbReference>